<protein>
    <submittedName>
        <fullName evidence="1">Uncharacterized protein</fullName>
    </submittedName>
</protein>
<dbReference type="EMBL" id="MK250085">
    <property type="protein sequence ID" value="QDY51784.1"/>
    <property type="molecule type" value="Genomic_DNA"/>
</dbReference>
<organism evidence="1">
    <name type="scientific">Mimiviridae sp. ChoanoV1</name>
    <dbReference type="NCBI Taxonomy" id="2596887"/>
    <lineage>
        <taxon>Viruses</taxon>
        <taxon>Varidnaviria</taxon>
        <taxon>Bamfordvirae</taxon>
        <taxon>Nucleocytoviricota</taxon>
        <taxon>Megaviricetes</taxon>
        <taxon>Imitervirales</taxon>
        <taxon>Schizomimiviridae</taxon>
    </lineage>
</organism>
<gene>
    <name evidence="1" type="ORF">1_169</name>
</gene>
<proteinExistence type="predicted"/>
<name>A0A5B8IPE5_9VIRU</name>
<evidence type="ECO:0000313" key="1">
    <source>
        <dbReference type="EMBL" id="QDY51784.1"/>
    </source>
</evidence>
<sequence length="41" mass="5003">MIKNIIRSLPKYSYGRFVIKNKKTNHILRRKALKLFLDKTR</sequence>
<accession>A0A5B8IPE5</accession>
<reference evidence="1" key="1">
    <citation type="submission" date="2018-11" db="EMBL/GenBank/DDBJ databases">
        <title>A distinct lineage of giant viruses engineers rhodopsin photosystems in predatory marine eukaryotes.</title>
        <authorList>
            <person name="Needham D.M."/>
            <person name="Yoshizawa S."/>
            <person name="Hosaka T."/>
            <person name="Poirier C."/>
            <person name="Choi C.-J."/>
            <person name="Hehenberger E."/>
            <person name="Irwin N.A.T."/>
            <person name="Wilken S."/>
            <person name="Yung C.-M."/>
            <person name="Bachy C."/>
            <person name="Kurihara R."/>
            <person name="Nakajima Y."/>
            <person name="Kojima K."/>
            <person name="Kimura-Someya T."/>
            <person name="Leonard G."/>
            <person name="Malmstrom R.R."/>
            <person name="Mende D."/>
            <person name="Olson D.K."/>
            <person name="Sudo Y."/>
            <person name="Sudek S."/>
            <person name="Richards T.A."/>
            <person name="DeLong E.F."/>
            <person name="Keeling P.J."/>
            <person name="Santoro A.E."/>
            <person name="Shirouzu M."/>
            <person name="Iwasaki W."/>
            <person name="Worden A.Z."/>
        </authorList>
    </citation>
    <scope>NUCLEOTIDE SEQUENCE</scope>
</reference>